<name>A0A4P6F3A4_9MICO</name>
<organism evidence="4 5">
    <name type="scientific">Xylanimonas protaetiae</name>
    <dbReference type="NCBI Taxonomy" id="2509457"/>
    <lineage>
        <taxon>Bacteria</taxon>
        <taxon>Bacillati</taxon>
        <taxon>Actinomycetota</taxon>
        <taxon>Actinomycetes</taxon>
        <taxon>Micrococcales</taxon>
        <taxon>Promicromonosporaceae</taxon>
        <taxon>Xylanimonas</taxon>
    </lineage>
</organism>
<dbReference type="OrthoDB" id="7605626at2"/>
<proteinExistence type="predicted"/>
<dbReference type="InterPro" id="IPR013610">
    <property type="entry name" value="ArdC_N"/>
</dbReference>
<evidence type="ECO:0000313" key="4">
    <source>
        <dbReference type="EMBL" id="QAY68649.1"/>
    </source>
</evidence>
<feature type="region of interest" description="Disordered" evidence="1">
    <location>
        <begin position="314"/>
        <end position="348"/>
    </location>
</feature>
<keyword evidence="5" id="KW-1185">Reference proteome</keyword>
<reference evidence="4 5" key="1">
    <citation type="submission" date="2019-01" db="EMBL/GenBank/DDBJ databases">
        <title>Genome sequencing of strain FW10M-9.</title>
        <authorList>
            <person name="Heo J."/>
            <person name="Kim S.-J."/>
            <person name="Kim J.-S."/>
            <person name="Hong S.-B."/>
            <person name="Kwon S.-W."/>
        </authorList>
    </citation>
    <scope>NUCLEOTIDE SEQUENCE [LARGE SCALE GENOMIC DNA]</scope>
    <source>
        <strain evidence="4 5">FW10M-9</strain>
    </source>
</reference>
<evidence type="ECO:0000313" key="5">
    <source>
        <dbReference type="Proteomes" id="UP000292118"/>
    </source>
</evidence>
<evidence type="ECO:0000256" key="1">
    <source>
        <dbReference type="SAM" id="MobiDB-lite"/>
    </source>
</evidence>
<dbReference type="Proteomes" id="UP000292118">
    <property type="component" value="Chromosome"/>
</dbReference>
<sequence>MHVTRSSTTEREAKLDAVHEQLVAAVGALTTDADWRRALEFASRFTSRSFSNTMLIYVQHAAAFEAGTVPEPVPTYVAGYRQWQSLGRQVRRGQHGYVIVAPVTQRLVATNPATGPWRRLEPGERAASGETQRSRLVGVRPATVFDVSQTDGDPLPEPPMPQLLVGQAPDGLWDGLAQQVAERGFQVERVPDAVTIGGANGLTDYRARSVFVRDDMDDAARVKTLAHELGHVMLHGPDNPDAVQHRGIAEVEAESVALMVGAAHGLDTSTYTVPYVTTWASSVEGKTPVDVVIETADRVRKAAVTILDRLDTVQVGNGEPPGLRTATRQPPAAPVASQRVPARSGADL</sequence>
<accession>A0A4P6F3A4</accession>
<feature type="domain" description="N-terminal" evidence="3">
    <location>
        <begin position="18"/>
        <end position="124"/>
    </location>
</feature>
<dbReference type="KEGG" id="xya:ET471_00130"/>
<dbReference type="Pfam" id="PF06114">
    <property type="entry name" value="Peptidase_M78"/>
    <property type="match status" value="1"/>
</dbReference>
<protein>
    <submittedName>
        <fullName evidence="4">ImmA/IrrE family metallo-endopeptidase</fullName>
    </submittedName>
</protein>
<dbReference type="GO" id="GO:0003697">
    <property type="term" value="F:single-stranded DNA binding"/>
    <property type="evidence" value="ECO:0007669"/>
    <property type="project" value="InterPro"/>
</dbReference>
<evidence type="ECO:0000259" key="2">
    <source>
        <dbReference type="Pfam" id="PF06114"/>
    </source>
</evidence>
<dbReference type="InterPro" id="IPR010359">
    <property type="entry name" value="IrrE_HExxH"/>
</dbReference>
<dbReference type="Pfam" id="PF08401">
    <property type="entry name" value="ArdcN"/>
    <property type="match status" value="1"/>
</dbReference>
<gene>
    <name evidence="4" type="ORF">ET471_00130</name>
</gene>
<dbReference type="EMBL" id="CP035493">
    <property type="protein sequence ID" value="QAY68649.1"/>
    <property type="molecule type" value="Genomic_DNA"/>
</dbReference>
<dbReference type="RefSeq" id="WP_129186052.1">
    <property type="nucleotide sequence ID" value="NZ_CP035493.1"/>
</dbReference>
<evidence type="ECO:0000259" key="3">
    <source>
        <dbReference type="Pfam" id="PF08401"/>
    </source>
</evidence>
<dbReference type="AlphaFoldDB" id="A0A4P6F3A4"/>
<feature type="domain" description="IrrE N-terminal-like" evidence="2">
    <location>
        <begin position="204"/>
        <end position="262"/>
    </location>
</feature>